<protein>
    <recommendedName>
        <fullName evidence="4">NADH dehydrogenase [ubiquinone] 1 beta subcomplex subunit 11, mitochondrial</fullName>
    </recommendedName>
    <alternativeName>
        <fullName evidence="15">Complex I-ESSS</fullName>
    </alternativeName>
    <alternativeName>
        <fullName evidence="14">NADH-ubiquinone oxidoreductase ESSS subunit</fullName>
    </alternativeName>
</protein>
<gene>
    <name evidence="18" type="ORF">H4219_000888</name>
</gene>
<evidence type="ECO:0000256" key="12">
    <source>
        <dbReference type="ARBA" id="ARBA00023128"/>
    </source>
</evidence>
<accession>A0A9W8DW20</accession>
<dbReference type="Proteomes" id="UP001150538">
    <property type="component" value="Unassembled WGS sequence"/>
</dbReference>
<keyword evidence="6" id="KW-0679">Respiratory chain</keyword>
<comment type="subunit">
    <text evidence="16">Complex I is composed of 45 different subunits. Interacts with BCAP31.</text>
</comment>
<feature type="transmembrane region" description="Helical" evidence="17">
    <location>
        <begin position="51"/>
        <end position="69"/>
    </location>
</feature>
<keyword evidence="9" id="KW-0809">Transit peptide</keyword>
<evidence type="ECO:0000256" key="5">
    <source>
        <dbReference type="ARBA" id="ARBA00022448"/>
    </source>
</evidence>
<dbReference type="PANTHER" id="PTHR40637:SF1">
    <property type="entry name" value="ESSS SUBUNIT OF NADH:UBIQUINONE OXIDOREDUCTASE (COMPLEX I) PROTEIN"/>
    <property type="match status" value="1"/>
</dbReference>
<evidence type="ECO:0000256" key="4">
    <source>
        <dbReference type="ARBA" id="ARBA00018632"/>
    </source>
</evidence>
<comment type="subcellular location">
    <subcellularLocation>
        <location evidence="2">Mitochondrion inner membrane</location>
        <topology evidence="2">Single-pass membrane protein</topology>
    </subcellularLocation>
</comment>
<evidence type="ECO:0000256" key="6">
    <source>
        <dbReference type="ARBA" id="ARBA00022660"/>
    </source>
</evidence>
<dbReference type="AlphaFoldDB" id="A0A9W8DW20"/>
<comment type="function">
    <text evidence="1">Accessory subunit of the mitochondrial membrane respiratory chain NADH dehydrogenase (Complex I), that is believed not to be involved in catalysis. Complex I functions in the transfer of electrons from NADH to the respiratory chain. The immediate electron acceptor for the enzyme is believed to be ubiquinone.</text>
</comment>
<name>A0A9W8DW20_9FUNG</name>
<evidence type="ECO:0000313" key="18">
    <source>
        <dbReference type="EMBL" id="KAJ1921030.1"/>
    </source>
</evidence>
<evidence type="ECO:0000256" key="10">
    <source>
        <dbReference type="ARBA" id="ARBA00022982"/>
    </source>
</evidence>
<keyword evidence="8" id="KW-0999">Mitochondrion inner membrane</keyword>
<dbReference type="EMBL" id="JANBPU010000007">
    <property type="protein sequence ID" value="KAJ1921030.1"/>
    <property type="molecule type" value="Genomic_DNA"/>
</dbReference>
<keyword evidence="12" id="KW-0496">Mitochondrion</keyword>
<dbReference type="Pfam" id="PF10183">
    <property type="entry name" value="ESSS"/>
    <property type="match status" value="1"/>
</dbReference>
<keyword evidence="13 17" id="KW-0472">Membrane</keyword>
<proteinExistence type="inferred from homology"/>
<comment type="caution">
    <text evidence="18">The sequence shown here is derived from an EMBL/GenBank/DDBJ whole genome shotgun (WGS) entry which is preliminary data.</text>
</comment>
<evidence type="ECO:0000256" key="2">
    <source>
        <dbReference type="ARBA" id="ARBA00004434"/>
    </source>
</evidence>
<organism evidence="18 19">
    <name type="scientific">Mycoemilia scoparia</name>
    <dbReference type="NCBI Taxonomy" id="417184"/>
    <lineage>
        <taxon>Eukaryota</taxon>
        <taxon>Fungi</taxon>
        <taxon>Fungi incertae sedis</taxon>
        <taxon>Zoopagomycota</taxon>
        <taxon>Kickxellomycotina</taxon>
        <taxon>Kickxellomycetes</taxon>
        <taxon>Kickxellales</taxon>
        <taxon>Kickxellaceae</taxon>
        <taxon>Mycoemilia</taxon>
    </lineage>
</organism>
<evidence type="ECO:0000256" key="1">
    <source>
        <dbReference type="ARBA" id="ARBA00003195"/>
    </source>
</evidence>
<keyword evidence="7 17" id="KW-0812">Transmembrane</keyword>
<keyword evidence="11 17" id="KW-1133">Transmembrane helix</keyword>
<evidence type="ECO:0000256" key="7">
    <source>
        <dbReference type="ARBA" id="ARBA00022692"/>
    </source>
</evidence>
<reference evidence="18" key="1">
    <citation type="submission" date="2022-07" db="EMBL/GenBank/DDBJ databases">
        <title>Phylogenomic reconstructions and comparative analyses of Kickxellomycotina fungi.</title>
        <authorList>
            <person name="Reynolds N.K."/>
            <person name="Stajich J.E."/>
            <person name="Barry K."/>
            <person name="Grigoriev I.V."/>
            <person name="Crous P."/>
            <person name="Smith M.E."/>
        </authorList>
    </citation>
    <scope>NUCLEOTIDE SEQUENCE</scope>
    <source>
        <strain evidence="18">NBRC 100468</strain>
    </source>
</reference>
<evidence type="ECO:0000256" key="13">
    <source>
        <dbReference type="ARBA" id="ARBA00023136"/>
    </source>
</evidence>
<evidence type="ECO:0000256" key="3">
    <source>
        <dbReference type="ARBA" id="ARBA00008915"/>
    </source>
</evidence>
<dbReference type="OrthoDB" id="2147978at2759"/>
<evidence type="ECO:0000256" key="9">
    <source>
        <dbReference type="ARBA" id="ARBA00022946"/>
    </source>
</evidence>
<dbReference type="InterPro" id="IPR019329">
    <property type="entry name" value="NADH_UbQ_OxRdtase_ESSS_su"/>
</dbReference>
<keyword evidence="5" id="KW-0813">Transport</keyword>
<evidence type="ECO:0000256" key="8">
    <source>
        <dbReference type="ARBA" id="ARBA00022792"/>
    </source>
</evidence>
<sequence>MFINRTRLTLNRAKTAFIPRGGHGPKLSEPTGYLFGRKPGEKVEKEGWETYWLIGFWGSLATAAVGLYYKPDTRIRTKALEEAKRRMDARGDTLDYPHTIYRA</sequence>
<dbReference type="GO" id="GO:0005743">
    <property type="term" value="C:mitochondrial inner membrane"/>
    <property type="evidence" value="ECO:0007669"/>
    <property type="project" value="UniProtKB-SubCell"/>
</dbReference>
<dbReference type="PANTHER" id="PTHR40637">
    <property type="entry name" value="ESSS SUBUNIT OF NADH:UBIQUINONE OXIDOREDUCTASE (COMPLEX I) PROTEIN"/>
    <property type="match status" value="1"/>
</dbReference>
<evidence type="ECO:0000313" key="19">
    <source>
        <dbReference type="Proteomes" id="UP001150538"/>
    </source>
</evidence>
<evidence type="ECO:0000256" key="17">
    <source>
        <dbReference type="SAM" id="Phobius"/>
    </source>
</evidence>
<evidence type="ECO:0000256" key="16">
    <source>
        <dbReference type="ARBA" id="ARBA00046528"/>
    </source>
</evidence>
<keyword evidence="10" id="KW-0249">Electron transport</keyword>
<comment type="similarity">
    <text evidence="3">Belongs to the complex I NDUFB11 subunit family.</text>
</comment>
<evidence type="ECO:0000256" key="11">
    <source>
        <dbReference type="ARBA" id="ARBA00022989"/>
    </source>
</evidence>
<keyword evidence="19" id="KW-1185">Reference proteome</keyword>
<evidence type="ECO:0000256" key="15">
    <source>
        <dbReference type="ARBA" id="ARBA00031387"/>
    </source>
</evidence>
<evidence type="ECO:0000256" key="14">
    <source>
        <dbReference type="ARBA" id="ARBA00030753"/>
    </source>
</evidence>